<keyword evidence="9" id="KW-1185">Reference proteome</keyword>
<evidence type="ECO:0000256" key="2">
    <source>
        <dbReference type="ARBA" id="ARBA00022491"/>
    </source>
</evidence>
<evidence type="ECO:0000256" key="6">
    <source>
        <dbReference type="SAM" id="MobiDB-lite"/>
    </source>
</evidence>
<dbReference type="SUPFAM" id="SSF54160">
    <property type="entry name" value="Chromo domain-like"/>
    <property type="match status" value="1"/>
</dbReference>
<dbReference type="InterPro" id="IPR023779">
    <property type="entry name" value="Chromodomain_CS"/>
</dbReference>
<dbReference type="OMA" id="PHKAHKY"/>
<proteinExistence type="predicted"/>
<dbReference type="PROSITE" id="PS00598">
    <property type="entry name" value="CHROMO_1"/>
    <property type="match status" value="1"/>
</dbReference>
<dbReference type="GO" id="GO:0000122">
    <property type="term" value="P:negative regulation of transcription by RNA polymerase II"/>
    <property type="evidence" value="ECO:0007669"/>
    <property type="project" value="TreeGrafter"/>
</dbReference>
<reference evidence="8" key="4">
    <citation type="submission" date="2025-09" db="UniProtKB">
        <authorList>
            <consortium name="Ensembl"/>
        </authorList>
    </citation>
    <scope>IDENTIFICATION</scope>
    <source>
        <strain evidence="8">JP 163 A</strain>
    </source>
</reference>
<dbReference type="PANTHER" id="PTHR47277:SF1">
    <property type="entry name" value="CHROMOBOX PROTEIN HOMOLOG 7"/>
    <property type="match status" value="1"/>
</dbReference>
<evidence type="ECO:0000256" key="3">
    <source>
        <dbReference type="ARBA" id="ARBA00023015"/>
    </source>
</evidence>
<sequence>MELSAIGEQVFAVESILKKRLRKGNVEYLLKWKGWPPKYSTWEPEEHILDRRLVQAFEDKEEKDRVIGHRRKGSKSKRLLLQNTVYTMDLRSAHKIPAKPPPRLRLSLTRSLVPDDEEDEDGACVPSRTHRKSKQSRRLSLNLQGPSQEAWEEEEEEEEEENSAEDSEHREEEEAEMGEGVFNGHRGPDNWSTAVGSGGSDKLWRPMVAPGEVTVTDVTLNALTVTFRESRAARGFFRDWGLEVWEQEPVEQLPPNSPLASSLRSSWPLTAWTCPWGLLSLRLRNTPPS</sequence>
<dbReference type="PROSITE" id="PS50013">
    <property type="entry name" value="CHROMO_2"/>
    <property type="match status" value="1"/>
</dbReference>
<dbReference type="GO" id="GO:0035102">
    <property type="term" value="C:PRC1 complex"/>
    <property type="evidence" value="ECO:0007669"/>
    <property type="project" value="InterPro"/>
</dbReference>
<protein>
    <submittedName>
        <fullName evidence="8">Chromobox homolog 7b</fullName>
    </submittedName>
</protein>
<dbReference type="FunFam" id="2.40.50.40:FF:000006">
    <property type="entry name" value="Chromobox protein homolog 7"/>
    <property type="match status" value="1"/>
</dbReference>
<dbReference type="CDD" id="cd18646">
    <property type="entry name" value="CD_Cbx7"/>
    <property type="match status" value="1"/>
</dbReference>
<dbReference type="PANTHER" id="PTHR47277">
    <property type="entry name" value="CHROMOBOX PROTEIN HOMOLOG 7"/>
    <property type="match status" value="1"/>
</dbReference>
<evidence type="ECO:0000313" key="8">
    <source>
        <dbReference type="Ensembl" id="ENSXMAP00000009743.1"/>
    </source>
</evidence>
<dbReference type="HOGENOM" id="CLU_042051_1_0_1"/>
<dbReference type="PRINTS" id="PR00504">
    <property type="entry name" value="CHROMODOMAIN"/>
</dbReference>
<feature type="domain" description="Chromo" evidence="7">
    <location>
        <begin position="11"/>
        <end position="61"/>
    </location>
</feature>
<evidence type="ECO:0000256" key="1">
    <source>
        <dbReference type="ARBA" id="ARBA00004123"/>
    </source>
</evidence>
<reference evidence="9" key="1">
    <citation type="submission" date="2012-01" db="EMBL/GenBank/DDBJ databases">
        <authorList>
            <person name="Walter R."/>
            <person name="Schartl M."/>
            <person name="Warren W."/>
        </authorList>
    </citation>
    <scope>NUCLEOTIDE SEQUENCE [LARGE SCALE GENOMIC DNA]</scope>
    <source>
        <strain evidence="9">JP 163 A</strain>
    </source>
</reference>
<dbReference type="Pfam" id="PF00385">
    <property type="entry name" value="Chromo"/>
    <property type="match status" value="1"/>
</dbReference>
<evidence type="ECO:0000256" key="5">
    <source>
        <dbReference type="ARBA" id="ARBA00023242"/>
    </source>
</evidence>
<dbReference type="STRING" id="8083.ENSXMAP00000009743"/>
<dbReference type="InParanoid" id="M4A5J9"/>
<evidence type="ECO:0000313" key="9">
    <source>
        <dbReference type="Proteomes" id="UP000002852"/>
    </source>
</evidence>
<name>M4A5J9_XIPMA</name>
<dbReference type="Proteomes" id="UP000002852">
    <property type="component" value="Unassembled WGS sequence"/>
</dbReference>
<dbReference type="InterPro" id="IPR000953">
    <property type="entry name" value="Chromo/chromo_shadow_dom"/>
</dbReference>
<dbReference type="eggNOG" id="KOG2748">
    <property type="taxonomic scope" value="Eukaryota"/>
</dbReference>
<reference evidence="9" key="2">
    <citation type="journal article" date="2013" name="Nat. Genet.">
        <title>The genome of the platyfish, Xiphophorus maculatus, provides insights into evolutionary adaptation and several complex traits.</title>
        <authorList>
            <person name="Schartl M."/>
            <person name="Walter R.B."/>
            <person name="Shen Y."/>
            <person name="Garcia T."/>
            <person name="Catchen J."/>
            <person name="Amores A."/>
            <person name="Braasch I."/>
            <person name="Chalopin D."/>
            <person name="Volff J.N."/>
            <person name="Lesch K.P."/>
            <person name="Bisazza A."/>
            <person name="Minx P."/>
            <person name="Hillier L."/>
            <person name="Wilson R.K."/>
            <person name="Fuerstenberg S."/>
            <person name="Boore J."/>
            <person name="Searle S."/>
            <person name="Postlethwait J.H."/>
            <person name="Warren W.C."/>
        </authorList>
    </citation>
    <scope>NUCLEOTIDE SEQUENCE [LARGE SCALE GENOMIC DNA]</scope>
    <source>
        <strain evidence="9">JP 163 A</strain>
    </source>
</reference>
<feature type="region of interest" description="Disordered" evidence="6">
    <location>
        <begin position="111"/>
        <end position="198"/>
    </location>
</feature>
<dbReference type="GeneTree" id="ENSGT00940000158365"/>
<dbReference type="InterPro" id="IPR023780">
    <property type="entry name" value="Chromo_domain"/>
</dbReference>
<feature type="compositionally biased region" description="Basic residues" evidence="6">
    <location>
        <begin position="128"/>
        <end position="137"/>
    </location>
</feature>
<keyword evidence="2" id="KW-0678">Repressor</keyword>
<keyword evidence="5" id="KW-0539">Nucleus</keyword>
<dbReference type="SMART" id="SM00298">
    <property type="entry name" value="CHROMO"/>
    <property type="match status" value="1"/>
</dbReference>
<comment type="subcellular location">
    <subcellularLocation>
        <location evidence="1">Nucleus</location>
    </subcellularLocation>
</comment>
<keyword evidence="3" id="KW-0805">Transcription regulation</keyword>
<accession>M4A5J9</accession>
<dbReference type="InterPro" id="IPR017984">
    <property type="entry name" value="Chromo_dom_subgr"/>
</dbReference>
<keyword evidence="4" id="KW-0804">Transcription</keyword>
<dbReference type="AlphaFoldDB" id="M4A5J9"/>
<dbReference type="InterPro" id="IPR016197">
    <property type="entry name" value="Chromo-like_dom_sf"/>
</dbReference>
<dbReference type="InterPro" id="IPR043000">
    <property type="entry name" value="CBX7"/>
</dbReference>
<reference evidence="8" key="3">
    <citation type="submission" date="2025-08" db="UniProtKB">
        <authorList>
            <consortium name="Ensembl"/>
        </authorList>
    </citation>
    <scope>IDENTIFICATION</scope>
    <source>
        <strain evidence="8">JP 163 A</strain>
    </source>
</reference>
<feature type="compositionally biased region" description="Acidic residues" evidence="6">
    <location>
        <begin position="150"/>
        <end position="165"/>
    </location>
</feature>
<dbReference type="InterPro" id="IPR033773">
    <property type="entry name" value="CBX7_C"/>
</dbReference>
<dbReference type="Pfam" id="PF17218">
    <property type="entry name" value="CBX7_C"/>
    <property type="match status" value="1"/>
</dbReference>
<dbReference type="Ensembl" id="ENSXMAT00000009757.2">
    <property type="protein sequence ID" value="ENSXMAP00000009743.1"/>
    <property type="gene ID" value="ENSXMAG00000009724.2"/>
</dbReference>
<dbReference type="Gene3D" id="2.40.50.40">
    <property type="match status" value="1"/>
</dbReference>
<evidence type="ECO:0000256" key="4">
    <source>
        <dbReference type="ARBA" id="ARBA00023163"/>
    </source>
</evidence>
<evidence type="ECO:0000259" key="7">
    <source>
        <dbReference type="PROSITE" id="PS50013"/>
    </source>
</evidence>
<organism evidence="8 9">
    <name type="scientific">Xiphophorus maculatus</name>
    <name type="common">Southern platyfish</name>
    <name type="synonym">Platypoecilus maculatus</name>
    <dbReference type="NCBI Taxonomy" id="8083"/>
    <lineage>
        <taxon>Eukaryota</taxon>
        <taxon>Metazoa</taxon>
        <taxon>Chordata</taxon>
        <taxon>Craniata</taxon>
        <taxon>Vertebrata</taxon>
        <taxon>Euteleostomi</taxon>
        <taxon>Actinopterygii</taxon>
        <taxon>Neopterygii</taxon>
        <taxon>Teleostei</taxon>
        <taxon>Neoteleostei</taxon>
        <taxon>Acanthomorphata</taxon>
        <taxon>Ovalentaria</taxon>
        <taxon>Atherinomorphae</taxon>
        <taxon>Cyprinodontiformes</taxon>
        <taxon>Poeciliidae</taxon>
        <taxon>Poeciliinae</taxon>
        <taxon>Xiphophorus</taxon>
    </lineage>
</organism>